<sequence>MQPSTPPDTLRAGRAPHGAPGHTTARGRPARRVLGLGGALLLGGVLAAACGSSSSTASSKPVTSTKASTPASSSTASTPTVEALRTSDGTVLATPTGQTLYLLTSEAGGAIKCTGSCLSIWHPLTLPSGMSAPVAGTGVAGTLGVVHRTNGEVQVTDNGYPLYTFVEDTQAGQTKGEGIHFPGGGVWYLVSASATSASASPVTGASSSSATSSAQSAPSYGGGY</sequence>
<evidence type="ECO:0000313" key="2">
    <source>
        <dbReference type="EMBL" id="MFC0082313.1"/>
    </source>
</evidence>
<dbReference type="InterPro" id="IPR005297">
    <property type="entry name" value="Lipoprotein_repeat"/>
</dbReference>
<feature type="region of interest" description="Disordered" evidence="1">
    <location>
        <begin position="53"/>
        <end position="82"/>
    </location>
</feature>
<name>A0ABV6C3S8_9ACTN</name>
<dbReference type="EMBL" id="JBHLYQ010000089">
    <property type="protein sequence ID" value="MFC0082313.1"/>
    <property type="molecule type" value="Genomic_DNA"/>
</dbReference>
<dbReference type="PANTHER" id="PTHR39335:SF1">
    <property type="entry name" value="BLL4220 PROTEIN"/>
    <property type="match status" value="1"/>
</dbReference>
<feature type="region of interest" description="Disordered" evidence="1">
    <location>
        <begin position="200"/>
        <end position="224"/>
    </location>
</feature>
<keyword evidence="3" id="KW-1185">Reference proteome</keyword>
<organism evidence="2 3">
    <name type="scientific">Aciditerrimonas ferrireducens</name>
    <dbReference type="NCBI Taxonomy" id="667306"/>
    <lineage>
        <taxon>Bacteria</taxon>
        <taxon>Bacillati</taxon>
        <taxon>Actinomycetota</taxon>
        <taxon>Acidimicrobiia</taxon>
        <taxon>Acidimicrobiales</taxon>
        <taxon>Acidimicrobiaceae</taxon>
        <taxon>Aciditerrimonas</taxon>
    </lineage>
</organism>
<protein>
    <recommendedName>
        <fullName evidence="4">Lipoprotein with Yx(FWY)xxD motif</fullName>
    </recommendedName>
</protein>
<feature type="region of interest" description="Disordered" evidence="1">
    <location>
        <begin position="1"/>
        <end position="29"/>
    </location>
</feature>
<accession>A0ABV6C3S8</accession>
<dbReference type="Pfam" id="PF03640">
    <property type="entry name" value="Lipoprotein_15"/>
    <property type="match status" value="1"/>
</dbReference>
<dbReference type="PANTHER" id="PTHR39335">
    <property type="entry name" value="BLL4220 PROTEIN"/>
    <property type="match status" value="1"/>
</dbReference>
<evidence type="ECO:0000256" key="1">
    <source>
        <dbReference type="SAM" id="MobiDB-lite"/>
    </source>
</evidence>
<feature type="compositionally biased region" description="Low complexity" evidence="1">
    <location>
        <begin position="53"/>
        <end position="80"/>
    </location>
</feature>
<comment type="caution">
    <text evidence="2">The sequence shown here is derived from an EMBL/GenBank/DDBJ whole genome shotgun (WGS) entry which is preliminary data.</text>
</comment>
<evidence type="ECO:0008006" key="4">
    <source>
        <dbReference type="Google" id="ProtNLM"/>
    </source>
</evidence>
<evidence type="ECO:0000313" key="3">
    <source>
        <dbReference type="Proteomes" id="UP001589788"/>
    </source>
</evidence>
<dbReference type="Proteomes" id="UP001589788">
    <property type="component" value="Unassembled WGS sequence"/>
</dbReference>
<dbReference type="RefSeq" id="WP_377789858.1">
    <property type="nucleotide sequence ID" value="NZ_JBHLYQ010000089.1"/>
</dbReference>
<gene>
    <name evidence="2" type="ORF">ACFFRE_09175</name>
</gene>
<proteinExistence type="predicted"/>
<reference evidence="2 3" key="1">
    <citation type="submission" date="2024-09" db="EMBL/GenBank/DDBJ databases">
        <authorList>
            <person name="Sun Q."/>
            <person name="Mori K."/>
        </authorList>
    </citation>
    <scope>NUCLEOTIDE SEQUENCE [LARGE SCALE GENOMIC DNA]</scope>
    <source>
        <strain evidence="2 3">JCM 15389</strain>
    </source>
</reference>